<evidence type="ECO:0000256" key="6">
    <source>
        <dbReference type="SAM" id="Phobius"/>
    </source>
</evidence>
<dbReference type="KEGG" id="cdu:CD36_44700"/>
<keyword evidence="2 6" id="KW-0812">Transmembrane</keyword>
<protein>
    <submittedName>
        <fullName evidence="8">Zinc ion transmembrane transporter, putative</fullName>
    </submittedName>
</protein>
<gene>
    <name evidence="7" type="ordered locus">Cd36_44700</name>
    <name evidence="8" type="ORF">CD36_44700</name>
</gene>
<organism evidence="8 9">
    <name type="scientific">Candida dubliniensis (strain CD36 / ATCC MYA-646 / CBS 7987 / NCPF 3949 / NRRL Y-17841)</name>
    <name type="common">Yeast</name>
    <dbReference type="NCBI Taxonomy" id="573826"/>
    <lineage>
        <taxon>Eukaryota</taxon>
        <taxon>Fungi</taxon>
        <taxon>Dikarya</taxon>
        <taxon>Ascomycota</taxon>
        <taxon>Saccharomycotina</taxon>
        <taxon>Pichiomycetes</taxon>
        <taxon>Debaryomycetaceae</taxon>
        <taxon>Candida/Lodderomyces clade</taxon>
        <taxon>Candida</taxon>
    </lineage>
</organism>
<dbReference type="GO" id="GO:0016020">
    <property type="term" value="C:membrane"/>
    <property type="evidence" value="ECO:0007669"/>
    <property type="project" value="UniProtKB-SubCell"/>
</dbReference>
<feature type="compositionally biased region" description="Low complexity" evidence="5">
    <location>
        <begin position="98"/>
        <end position="110"/>
    </location>
</feature>
<feature type="region of interest" description="Disordered" evidence="5">
    <location>
        <begin position="90"/>
        <end position="140"/>
    </location>
</feature>
<dbReference type="GeneID" id="8047954"/>
<keyword evidence="4 6" id="KW-0472">Membrane</keyword>
<feature type="compositionally biased region" description="Polar residues" evidence="5">
    <location>
        <begin position="111"/>
        <end position="125"/>
    </location>
</feature>
<dbReference type="eggNOG" id="ENOG502QV77">
    <property type="taxonomic scope" value="Eukaryota"/>
</dbReference>
<feature type="compositionally biased region" description="Polar residues" evidence="5">
    <location>
        <begin position="222"/>
        <end position="235"/>
    </location>
</feature>
<evidence type="ECO:0000256" key="4">
    <source>
        <dbReference type="ARBA" id="ARBA00023136"/>
    </source>
</evidence>
<sequence length="696" mass="77890">MTDKDLSPSPALNDPFETESAVSDTSDTPMTNNFEIPQIQTPQDSQINPMSPSIHIEESFIPNDTSSTSNFGLLSSANFSTDSLNNDTMTEPFNDYYNNNNNSNFSNSNNGSPRRYSNSSLTNSPRMGRANSNSATSRSRPLSAFLMDSSNAISEDGQPIQPVFNNTPRSRNSLTFGIKTPISSTFSNNYTPPPLAAPTGPYRSSSPTRQSSPSRINKHYRSTSPVRRGSSPTKANNNNNNNNNSNPFNFQSQDLMYQTNLNVSNGSNLSLPLKPAHRKGHKYKHSSISMNLFQEPPPVDIGMTQLSAIPDSYPIPNFNETLNSITPNQKLRFMWSGFHVSLSLIIFTIGFKYKLSSLSTLAHLVFYDSLGSLLIVFVDTMSNFDVWNKSSLAYPFGLGRIEVLVGFALSTSLVMVGFDLFSHFIEEFIILWVSPDNHVDHEHSSHNVHAEPGKNNTDSNWLIYISVLIITMVVSLISSNYILTYDRITEMINGQDDSGLKGNFSTKGNINNGSLLIDVDINNTAGEKLKKIVSAWKKNPTHLITLSYTLFLLVGPLIPQSLTSDLAIDINEAATITVALLLCYNGWKLVKTLGGILLCSFPYSDYDYHVLKSRIVDQILSKDFFKQTYRIEKFFITKFNYRLFVIGMKINMKGANSDEEVRMRFEINRIIYNELEKLDNSSKLVKPEITIDIDRF</sequence>
<feature type="compositionally biased region" description="Low complexity" evidence="5">
    <location>
        <begin position="129"/>
        <end position="140"/>
    </location>
</feature>
<comment type="subcellular location">
    <subcellularLocation>
        <location evidence="1">Membrane</location>
        <topology evidence="1">Multi-pass membrane protein</topology>
    </subcellularLocation>
</comment>
<dbReference type="RefSeq" id="XP_002420122.1">
    <property type="nucleotide sequence ID" value="XM_002420077.1"/>
</dbReference>
<feature type="compositionally biased region" description="Low complexity" evidence="5">
    <location>
        <begin position="236"/>
        <end position="246"/>
    </location>
</feature>
<evidence type="ECO:0000256" key="2">
    <source>
        <dbReference type="ARBA" id="ARBA00022692"/>
    </source>
</evidence>
<feature type="region of interest" description="Disordered" evidence="5">
    <location>
        <begin position="1"/>
        <end position="50"/>
    </location>
</feature>
<feature type="region of interest" description="Disordered" evidence="5">
    <location>
        <begin position="153"/>
        <end position="250"/>
    </location>
</feature>
<proteinExistence type="predicted"/>
<keyword evidence="9" id="KW-1185">Reference proteome</keyword>
<dbReference type="EMBL" id="FM992691">
    <property type="protein sequence ID" value="CAX42342.1"/>
    <property type="molecule type" value="Genomic_DNA"/>
</dbReference>
<accession>B9WGG8</accession>
<feature type="transmembrane region" description="Helical" evidence="6">
    <location>
        <begin position="358"/>
        <end position="378"/>
    </location>
</feature>
<dbReference type="CGD" id="CAL0000159361">
    <property type="gene designation" value="Cd36_44700"/>
</dbReference>
<keyword evidence="3 6" id="KW-1133">Transmembrane helix</keyword>
<feature type="compositionally biased region" description="Polar residues" evidence="5">
    <location>
        <begin position="163"/>
        <end position="190"/>
    </location>
</feature>
<dbReference type="VEuPathDB" id="FungiDB:CD36_44700"/>
<dbReference type="Proteomes" id="UP000002605">
    <property type="component" value="Chromosome 4"/>
</dbReference>
<feature type="compositionally biased region" description="Polar residues" evidence="5">
    <location>
        <begin position="20"/>
        <end position="50"/>
    </location>
</feature>
<reference evidence="8 9" key="1">
    <citation type="journal article" date="2009" name="Genome Res.">
        <title>Comparative genomics of the fungal pathogens Candida dubliniensis and Candida albicans.</title>
        <authorList>
            <person name="Jackson A.P."/>
            <person name="Gamble J.A."/>
            <person name="Yeomans T."/>
            <person name="Moran G.P."/>
            <person name="Saunders D."/>
            <person name="Harris D."/>
            <person name="Aslett M."/>
            <person name="Barrell J.F."/>
            <person name="Butler G."/>
            <person name="Citiulo F."/>
            <person name="Coleman D.C."/>
            <person name="de Groot P.W.J."/>
            <person name="Goodwin T.J."/>
            <person name="Quail M.A."/>
            <person name="McQuillan J."/>
            <person name="Munro C.A."/>
            <person name="Pain A."/>
            <person name="Poulter R.T."/>
            <person name="Rajandream M.A."/>
            <person name="Renauld H."/>
            <person name="Spiering M.J."/>
            <person name="Tivey A."/>
            <person name="Gow N.A.R."/>
            <person name="Barrell B."/>
            <person name="Sullivan D.J."/>
            <person name="Berriman M."/>
        </authorList>
    </citation>
    <scope>NUCLEOTIDE SEQUENCE [LARGE SCALE GENOMIC DNA]</scope>
    <source>
        <strain evidence="9">CD36 / ATCC MYA-646 / CBS 7987 / NCPF 3949 / NRRL Y-17841</strain>
    </source>
</reference>
<dbReference type="AlphaFoldDB" id="B9WGG8"/>
<feature type="transmembrane region" description="Helical" evidence="6">
    <location>
        <begin position="461"/>
        <end position="483"/>
    </location>
</feature>
<dbReference type="Gene3D" id="1.20.1510.10">
    <property type="entry name" value="Cation efflux protein transmembrane domain"/>
    <property type="match status" value="1"/>
</dbReference>
<evidence type="ECO:0000313" key="7">
    <source>
        <dbReference type="CGD" id="CAL0000159361"/>
    </source>
</evidence>
<evidence type="ECO:0000256" key="3">
    <source>
        <dbReference type="ARBA" id="ARBA00022989"/>
    </source>
</evidence>
<dbReference type="OrthoDB" id="5382797at2759"/>
<dbReference type="InterPro" id="IPR027469">
    <property type="entry name" value="Cation_efflux_TMD_sf"/>
</dbReference>
<evidence type="ECO:0000313" key="9">
    <source>
        <dbReference type="Proteomes" id="UP000002605"/>
    </source>
</evidence>
<evidence type="ECO:0000313" key="8">
    <source>
        <dbReference type="EMBL" id="CAX42342.1"/>
    </source>
</evidence>
<evidence type="ECO:0000256" key="1">
    <source>
        <dbReference type="ARBA" id="ARBA00004141"/>
    </source>
</evidence>
<evidence type="ECO:0000256" key="5">
    <source>
        <dbReference type="SAM" id="MobiDB-lite"/>
    </source>
</evidence>
<feature type="transmembrane region" description="Helical" evidence="6">
    <location>
        <begin position="398"/>
        <end position="421"/>
    </location>
</feature>
<name>B9WGG8_CANDC</name>
<feature type="compositionally biased region" description="Low complexity" evidence="5">
    <location>
        <begin position="201"/>
        <end position="215"/>
    </location>
</feature>
<dbReference type="HOGENOM" id="CLU_024994_1_1_1"/>